<evidence type="ECO:0000313" key="1">
    <source>
        <dbReference type="EMBL" id="GGM22122.1"/>
    </source>
</evidence>
<evidence type="ECO:0000313" key="2">
    <source>
        <dbReference type="Proteomes" id="UP000661918"/>
    </source>
</evidence>
<organism evidence="1 2">
    <name type="scientific">Deinococcus aerophilus</name>
    <dbReference type="NCBI Taxonomy" id="522488"/>
    <lineage>
        <taxon>Bacteria</taxon>
        <taxon>Thermotogati</taxon>
        <taxon>Deinococcota</taxon>
        <taxon>Deinococci</taxon>
        <taxon>Deinococcales</taxon>
        <taxon>Deinococcaceae</taxon>
        <taxon>Deinococcus</taxon>
    </lineage>
</organism>
<protein>
    <submittedName>
        <fullName evidence="1">Uncharacterized protein</fullName>
    </submittedName>
</protein>
<keyword evidence="2" id="KW-1185">Reference proteome</keyword>
<dbReference type="Proteomes" id="UP000661918">
    <property type="component" value="Unassembled WGS sequence"/>
</dbReference>
<gene>
    <name evidence="1" type="ORF">GCM10010841_32480</name>
</gene>
<reference evidence="2" key="1">
    <citation type="journal article" date="2019" name="Int. J. Syst. Evol. Microbiol.">
        <title>The Global Catalogue of Microorganisms (GCM) 10K type strain sequencing project: providing services to taxonomists for standard genome sequencing and annotation.</title>
        <authorList>
            <consortium name="The Broad Institute Genomics Platform"/>
            <consortium name="The Broad Institute Genome Sequencing Center for Infectious Disease"/>
            <person name="Wu L."/>
            <person name="Ma J."/>
        </authorList>
    </citation>
    <scope>NUCLEOTIDE SEQUENCE [LARGE SCALE GENOMIC DNA]</scope>
    <source>
        <strain evidence="2">JCM 15443</strain>
    </source>
</reference>
<comment type="caution">
    <text evidence="1">The sequence shown here is derived from an EMBL/GenBank/DDBJ whole genome shotgun (WGS) entry which is preliminary data.</text>
</comment>
<dbReference type="EMBL" id="BMOM01000056">
    <property type="protein sequence ID" value="GGM22122.1"/>
    <property type="molecule type" value="Genomic_DNA"/>
</dbReference>
<accession>A0ABQ2GZU2</accession>
<name>A0ABQ2GZU2_9DEIO</name>
<proteinExistence type="predicted"/>
<sequence>MPGDCREQKQAKPLSRPVNYFLAVRRQSSAGWGGDSPLADVLCRRQKSKAAQSRGARPATVWSALNQAVLDGKFIVLFTELTFAARVTLTLNLIATGRVALKGLLIAVVGVERSSDFVM</sequence>